<dbReference type="RefSeq" id="WP_015030011.1">
    <property type="nucleotide sequence ID" value="NC_018748.1"/>
</dbReference>
<dbReference type="NCBIfam" id="TIGR02687">
    <property type="entry name" value="BREX-1 system phosphatase PglZ type A"/>
    <property type="match status" value="1"/>
</dbReference>
<keyword evidence="2" id="KW-1185">Reference proteome</keyword>
<dbReference type="Pfam" id="PF08665">
    <property type="entry name" value="PglZ"/>
    <property type="match status" value="1"/>
</dbReference>
<gene>
    <name evidence="1" type="ordered locus">Emtol_3187</name>
</gene>
<organism evidence="1 2">
    <name type="scientific">Emticicia oligotrophica (strain DSM 17448 / CIP 109782 / MTCC 6937 / GPTSA100-15)</name>
    <dbReference type="NCBI Taxonomy" id="929562"/>
    <lineage>
        <taxon>Bacteria</taxon>
        <taxon>Pseudomonadati</taxon>
        <taxon>Bacteroidota</taxon>
        <taxon>Cytophagia</taxon>
        <taxon>Cytophagales</taxon>
        <taxon>Leadbetterellaceae</taxon>
        <taxon>Emticicia</taxon>
    </lineage>
</organism>
<evidence type="ECO:0000313" key="1">
    <source>
        <dbReference type="EMBL" id="AFK04317.1"/>
    </source>
</evidence>
<dbReference type="Gene3D" id="3.40.720.10">
    <property type="entry name" value="Alkaline Phosphatase, subunit A"/>
    <property type="match status" value="1"/>
</dbReference>
<reference evidence="1 2" key="1">
    <citation type="submission" date="2011-07" db="EMBL/GenBank/DDBJ databases">
        <title>The complete genome of chromosome of Emticicia oligotrophica DSM 17448.</title>
        <authorList>
            <consortium name="US DOE Joint Genome Institute (JGI-PGF)"/>
            <person name="Lucas S."/>
            <person name="Han J."/>
            <person name="Lapidus A."/>
            <person name="Bruce D."/>
            <person name="Goodwin L."/>
            <person name="Pitluck S."/>
            <person name="Peters L."/>
            <person name="Kyrpides N."/>
            <person name="Mavromatis K."/>
            <person name="Ivanova N."/>
            <person name="Ovchinnikova G."/>
            <person name="Teshima H."/>
            <person name="Detter J.C."/>
            <person name="Tapia R."/>
            <person name="Han C."/>
            <person name="Land M."/>
            <person name="Hauser L."/>
            <person name="Markowitz V."/>
            <person name="Cheng J.-F."/>
            <person name="Hugenholtz P."/>
            <person name="Woyke T."/>
            <person name="Wu D."/>
            <person name="Tindall B."/>
            <person name="Pomrenke H."/>
            <person name="Brambilla E."/>
            <person name="Klenk H.-P."/>
            <person name="Eisen J.A."/>
        </authorList>
    </citation>
    <scope>NUCLEOTIDE SEQUENCE [LARGE SCALE GENOMIC DNA]</scope>
    <source>
        <strain evidence="1 2">DSM 17448</strain>
    </source>
</reference>
<accession>A0ABN4ARY8</accession>
<protein>
    <recommendedName>
        <fullName evidence="3">BREX-1 system phosphatase PglZ type A</fullName>
    </recommendedName>
</protein>
<dbReference type="SUPFAM" id="SSF53649">
    <property type="entry name" value="Alkaline phosphatase-like"/>
    <property type="match status" value="1"/>
</dbReference>
<evidence type="ECO:0000313" key="2">
    <source>
        <dbReference type="Proteomes" id="UP000002875"/>
    </source>
</evidence>
<dbReference type="EMBL" id="CP002961">
    <property type="protein sequence ID" value="AFK04317.1"/>
    <property type="molecule type" value="Genomic_DNA"/>
</dbReference>
<sequence>MNKIVEALEQRFVEQRIIFWYDEKAEFLEQFKDLSLFDITKIHVEGNEFAVKYLIEKQHPYGKFLLYFSKPRPANEDNWLLDMELAHYIFRTDQEAMFLQEIGLEYHFKELVSEHLEFFKAKERRQKLKDLIDGDETHNAIRYKMLAVVFNTEYLSLSNYIFTLSAAFIDENERFEKELERYQLKSFFWKEIERKYSYQAVSPSIYDFLIEVFSNNFSIGRKESLNREARLLLISWKDTLQFRESFERISAKIETDLSIETLLSDAKIDDIIEDDSYKLIDFKILHELINQLISEDITHEKLSFYAKKRQNKFWYAQVKDLYSCVSEASELTTLIRKYAAQIQYKTFDEGTNHYTQTVHEIDLHYRKFVWYYRKTNQNKVLGELSAKIERLYTNDWLVPYNNQWQNVVDSLNEWPNSLQFGQRRFFDNHVKPIIDKKQRLFVIISDAFRYECGVELNKRFQSEKRFESSISYGVSSLPSYTQLCMASLLPHKHLMLKENSDSVMADGMASSGLEGRSRILAANTEVRTTTISAEEFMSLNSSKEGRELVKQYDLFYIYHNRIDKTGDDKITEEKVFDAVEEEIVFLADIVKKIANMNGTNIIITADHGFIYQHSELQESDFSSSNHTGEVWKENRRFIIGKNIQSESSTKLFDGDALRLQPEIQVLIPKSINRLRVKGAGSRFVHGGASLQEVIFPIIKIRHNKEGAAVAVVEIDIIKSTDRITTNILAVSFIQSELVGEQILARDIRAGLYAEDGELLSDQFRYMFDIQEGSERQREVKHRFQISSKATTKYKNPRVKLILEEPVEGTTKWKPYKEFYYTLNISFTNDFD</sequence>
<proteinExistence type="predicted"/>
<name>A0ABN4ARY8_EMTOG</name>
<evidence type="ECO:0008006" key="3">
    <source>
        <dbReference type="Google" id="ProtNLM"/>
    </source>
</evidence>
<dbReference type="InterPro" id="IPR017850">
    <property type="entry name" value="Alkaline_phosphatase_core_sf"/>
</dbReference>
<dbReference type="Proteomes" id="UP000002875">
    <property type="component" value="Chromosome"/>
</dbReference>
<dbReference type="InterPro" id="IPR014060">
    <property type="entry name" value="PglZ"/>
</dbReference>